<evidence type="ECO:0000256" key="13">
    <source>
        <dbReference type="RuleBase" id="RU003785"/>
    </source>
</evidence>
<feature type="binding site" evidence="10">
    <location>
        <begin position="10"/>
        <end position="17"/>
    </location>
    <ligand>
        <name>ATP</name>
        <dbReference type="ChEBI" id="CHEBI:30616"/>
    </ligand>
</feature>
<feature type="site" description="Interaction with substrate tRNA" evidence="10">
    <location>
        <position position="124"/>
    </location>
</feature>
<dbReference type="Gene3D" id="3.40.50.300">
    <property type="entry name" value="P-loop containing nucleotide triphosphate hydrolases"/>
    <property type="match status" value="1"/>
</dbReference>
<evidence type="ECO:0000256" key="12">
    <source>
        <dbReference type="RuleBase" id="RU003784"/>
    </source>
</evidence>
<evidence type="ECO:0000256" key="5">
    <source>
        <dbReference type="ARBA" id="ARBA00022694"/>
    </source>
</evidence>
<keyword evidence="5 10" id="KW-0819">tRNA processing</keyword>
<evidence type="ECO:0000313" key="15">
    <source>
        <dbReference type="Proteomes" id="UP000440004"/>
    </source>
</evidence>
<keyword evidence="8 10" id="KW-0460">Magnesium</keyword>
<evidence type="ECO:0000256" key="3">
    <source>
        <dbReference type="ARBA" id="ARBA00005842"/>
    </source>
</evidence>
<feature type="binding site" evidence="10">
    <location>
        <begin position="12"/>
        <end position="17"/>
    </location>
    <ligand>
        <name>substrate</name>
    </ligand>
</feature>
<dbReference type="GO" id="GO:0005524">
    <property type="term" value="F:ATP binding"/>
    <property type="evidence" value="ECO:0007669"/>
    <property type="project" value="UniProtKB-UniRule"/>
</dbReference>
<dbReference type="PANTHER" id="PTHR11088:SF60">
    <property type="entry name" value="TRNA DIMETHYLALLYLTRANSFERASE"/>
    <property type="match status" value="1"/>
</dbReference>
<dbReference type="GO" id="GO:0052381">
    <property type="term" value="F:tRNA dimethylallyltransferase activity"/>
    <property type="evidence" value="ECO:0007669"/>
    <property type="project" value="UniProtKB-UniRule"/>
</dbReference>
<feature type="region of interest" description="Interaction with substrate tRNA" evidence="10">
    <location>
        <begin position="35"/>
        <end position="38"/>
    </location>
</feature>
<comment type="similarity">
    <text evidence="3 10 13">Belongs to the IPP transferase family.</text>
</comment>
<dbReference type="InterPro" id="IPR039657">
    <property type="entry name" value="Dimethylallyltransferase"/>
</dbReference>
<keyword evidence="7 10" id="KW-0067">ATP-binding</keyword>
<organism evidence="14 15">
    <name type="scientific">Alkalibaculum sporogenes</name>
    <dbReference type="NCBI Taxonomy" id="2655001"/>
    <lineage>
        <taxon>Bacteria</taxon>
        <taxon>Bacillati</taxon>
        <taxon>Bacillota</taxon>
        <taxon>Clostridia</taxon>
        <taxon>Eubacteriales</taxon>
        <taxon>Eubacteriaceae</taxon>
        <taxon>Alkalibaculum</taxon>
    </lineage>
</organism>
<dbReference type="RefSeq" id="WP_152802492.1">
    <property type="nucleotide sequence ID" value="NZ_WHNX01000006.1"/>
</dbReference>
<dbReference type="GO" id="GO:0006400">
    <property type="term" value="P:tRNA modification"/>
    <property type="evidence" value="ECO:0007669"/>
    <property type="project" value="TreeGrafter"/>
</dbReference>
<dbReference type="AlphaFoldDB" id="A0A6A7K760"/>
<comment type="catalytic activity">
    <reaction evidence="9 10 11">
        <text>adenosine(37) in tRNA + dimethylallyl diphosphate = N(6)-dimethylallyladenosine(37) in tRNA + diphosphate</text>
        <dbReference type="Rhea" id="RHEA:26482"/>
        <dbReference type="Rhea" id="RHEA-COMP:10162"/>
        <dbReference type="Rhea" id="RHEA-COMP:10375"/>
        <dbReference type="ChEBI" id="CHEBI:33019"/>
        <dbReference type="ChEBI" id="CHEBI:57623"/>
        <dbReference type="ChEBI" id="CHEBI:74411"/>
        <dbReference type="ChEBI" id="CHEBI:74415"/>
        <dbReference type="EC" id="2.5.1.75"/>
    </reaction>
</comment>
<comment type="caution">
    <text evidence="14">The sequence shown here is derived from an EMBL/GenBank/DDBJ whole genome shotgun (WGS) entry which is preliminary data.</text>
</comment>
<sequence length="329" mass="38297">MLDNITVIVGPTASGKTDMGVRIAKKIDAEIISADSMQIYKYMNIGTAKPTVDEMSGVPHYLIDEIDPSQEFSVANFREKSEVYINDILSRNKKPLIVGGTGLYINALVQPWNFTKTEPNHELRIEFENIAKEKGNDYLHNMLRKVDEISAHAIHPNNVKRVVRALEVYKETGKPKSQFDLESMKEQLKYNPIIMGINLNRDTLYSRIELRIDIMIKSGLVEEVQSLLDTGYSESLVSMQGLGYKEIIKYIKGEYSFEEAIEILKRDTRHFAKRQLTWFRRDNRIKWFNIEDYKDKEVMELDMIAYLRSKEIICEKRNARNDEECIRNR</sequence>
<dbReference type="Proteomes" id="UP000440004">
    <property type="component" value="Unassembled WGS sequence"/>
</dbReference>
<accession>A0A6A7K760</accession>
<dbReference type="Pfam" id="PF01715">
    <property type="entry name" value="IPPT"/>
    <property type="match status" value="1"/>
</dbReference>
<dbReference type="EMBL" id="WHNX01000006">
    <property type="protein sequence ID" value="MPW25216.1"/>
    <property type="molecule type" value="Genomic_DNA"/>
</dbReference>
<dbReference type="Gene3D" id="1.10.20.140">
    <property type="match status" value="1"/>
</dbReference>
<evidence type="ECO:0000313" key="14">
    <source>
        <dbReference type="EMBL" id="MPW25216.1"/>
    </source>
</evidence>
<evidence type="ECO:0000256" key="7">
    <source>
        <dbReference type="ARBA" id="ARBA00022840"/>
    </source>
</evidence>
<gene>
    <name evidence="10 14" type="primary">miaA</name>
    <name evidence="14" type="ORF">GC105_05370</name>
</gene>
<reference evidence="14 15" key="1">
    <citation type="submission" date="2019-10" db="EMBL/GenBank/DDBJ databases">
        <title>Alkalibaculum tamaniensis sp.nov., a new alkaliphilic acetogen, isolated on methoxylated aromatics from a mud volcano.</title>
        <authorList>
            <person name="Khomyakova M.A."/>
            <person name="Merkel A.Y."/>
            <person name="Bonch-Osmolovskaya E.A."/>
            <person name="Slobodkin A.I."/>
        </authorList>
    </citation>
    <scope>NUCLEOTIDE SEQUENCE [LARGE SCALE GENOMIC DNA]</scope>
    <source>
        <strain evidence="14 15">M08DMB</strain>
    </source>
</reference>
<dbReference type="NCBIfam" id="TIGR00174">
    <property type="entry name" value="miaA"/>
    <property type="match status" value="1"/>
</dbReference>
<dbReference type="HAMAP" id="MF_00185">
    <property type="entry name" value="IPP_trans"/>
    <property type="match status" value="1"/>
</dbReference>
<keyword evidence="15" id="KW-1185">Reference proteome</keyword>
<dbReference type="EC" id="2.5.1.75" evidence="10"/>
<evidence type="ECO:0000256" key="4">
    <source>
        <dbReference type="ARBA" id="ARBA00022679"/>
    </source>
</evidence>
<comment type="function">
    <text evidence="2 10 12">Catalyzes the transfer of a dimethylallyl group onto the adenine at position 37 in tRNAs that read codons beginning with uridine, leading to the formation of N6-(dimethylallyl)adenosine (i(6)A).</text>
</comment>
<dbReference type="PANTHER" id="PTHR11088">
    <property type="entry name" value="TRNA DIMETHYLALLYLTRANSFERASE"/>
    <property type="match status" value="1"/>
</dbReference>
<keyword evidence="6 10" id="KW-0547">Nucleotide-binding</keyword>
<evidence type="ECO:0000256" key="6">
    <source>
        <dbReference type="ARBA" id="ARBA00022741"/>
    </source>
</evidence>
<dbReference type="InterPro" id="IPR018022">
    <property type="entry name" value="IPT"/>
</dbReference>
<comment type="subunit">
    <text evidence="10">Monomer.</text>
</comment>
<comment type="caution">
    <text evidence="10">Lacks conserved residue(s) required for the propagation of feature annotation.</text>
</comment>
<evidence type="ECO:0000256" key="11">
    <source>
        <dbReference type="RuleBase" id="RU003783"/>
    </source>
</evidence>
<comment type="cofactor">
    <cofactor evidence="1 10">
        <name>Mg(2+)</name>
        <dbReference type="ChEBI" id="CHEBI:18420"/>
    </cofactor>
</comment>
<feature type="site" description="Interaction with substrate tRNA" evidence="10">
    <location>
        <position position="101"/>
    </location>
</feature>
<proteinExistence type="inferred from homology"/>
<evidence type="ECO:0000256" key="10">
    <source>
        <dbReference type="HAMAP-Rule" id="MF_00185"/>
    </source>
</evidence>
<evidence type="ECO:0000256" key="8">
    <source>
        <dbReference type="ARBA" id="ARBA00022842"/>
    </source>
</evidence>
<name>A0A6A7K760_9FIRM</name>
<dbReference type="InterPro" id="IPR027417">
    <property type="entry name" value="P-loop_NTPase"/>
</dbReference>
<keyword evidence="4 10" id="KW-0808">Transferase</keyword>
<protein>
    <recommendedName>
        <fullName evidence="10">tRNA dimethylallyltransferase</fullName>
        <ecNumber evidence="10">2.5.1.75</ecNumber>
    </recommendedName>
    <alternativeName>
        <fullName evidence="10">Dimethylallyl diphosphate:tRNA dimethylallyltransferase</fullName>
        <shortName evidence="10">DMAPP:tRNA dimethylallyltransferase</shortName>
        <shortName evidence="10">DMATase</shortName>
    </alternativeName>
    <alternativeName>
        <fullName evidence="10">Isopentenyl-diphosphate:tRNA isopentenyltransferase</fullName>
        <shortName evidence="10">IPP transferase</shortName>
        <shortName evidence="10">IPPT</shortName>
        <shortName evidence="10">IPTase</shortName>
    </alternativeName>
</protein>
<evidence type="ECO:0000256" key="9">
    <source>
        <dbReference type="ARBA" id="ARBA00049563"/>
    </source>
</evidence>
<evidence type="ECO:0000256" key="2">
    <source>
        <dbReference type="ARBA" id="ARBA00003213"/>
    </source>
</evidence>
<evidence type="ECO:0000256" key="1">
    <source>
        <dbReference type="ARBA" id="ARBA00001946"/>
    </source>
</evidence>
<dbReference type="SUPFAM" id="SSF52540">
    <property type="entry name" value="P-loop containing nucleoside triphosphate hydrolases"/>
    <property type="match status" value="2"/>
</dbReference>